<evidence type="ECO:0000256" key="3">
    <source>
        <dbReference type="ARBA" id="ARBA00023125"/>
    </source>
</evidence>
<dbReference type="SMART" id="SM01043">
    <property type="entry name" value="BTAD"/>
    <property type="match status" value="1"/>
</dbReference>
<dbReference type="InterPro" id="IPR005158">
    <property type="entry name" value="BTAD"/>
</dbReference>
<dbReference type="Pfam" id="PF03704">
    <property type="entry name" value="BTAD"/>
    <property type="match status" value="1"/>
</dbReference>
<comment type="similarity">
    <text evidence="1">Belongs to the AfsR/DnrI/RedD regulatory family.</text>
</comment>
<dbReference type="EMBL" id="BOPG01000105">
    <property type="protein sequence ID" value="GIJ63975.1"/>
    <property type="molecule type" value="Genomic_DNA"/>
</dbReference>
<dbReference type="Pfam" id="PF00486">
    <property type="entry name" value="Trans_reg_C"/>
    <property type="match status" value="1"/>
</dbReference>
<protein>
    <recommendedName>
        <fullName evidence="10">DNA-binding transcriptional activator of the SARP family</fullName>
    </recommendedName>
</protein>
<keyword evidence="2" id="KW-0805">Transcription regulation</keyword>
<keyword evidence="9" id="KW-1185">Reference proteome</keyword>
<comment type="caution">
    <text evidence="8">The sequence shown here is derived from an EMBL/GenBank/DDBJ whole genome shotgun (WGS) entry which is preliminary data.</text>
</comment>
<evidence type="ECO:0000313" key="9">
    <source>
        <dbReference type="Proteomes" id="UP000612585"/>
    </source>
</evidence>
<dbReference type="GO" id="GO:0006355">
    <property type="term" value="P:regulation of DNA-templated transcription"/>
    <property type="evidence" value="ECO:0007669"/>
    <property type="project" value="InterPro"/>
</dbReference>
<dbReference type="InterPro" id="IPR036388">
    <property type="entry name" value="WH-like_DNA-bd_sf"/>
</dbReference>
<dbReference type="SUPFAM" id="SSF48452">
    <property type="entry name" value="TPR-like"/>
    <property type="match status" value="2"/>
</dbReference>
<feature type="compositionally biased region" description="Low complexity" evidence="5">
    <location>
        <begin position="303"/>
        <end position="313"/>
    </location>
</feature>
<dbReference type="CDD" id="cd15831">
    <property type="entry name" value="BTAD"/>
    <property type="match status" value="1"/>
</dbReference>
<dbReference type="InterPro" id="IPR001867">
    <property type="entry name" value="OmpR/PhoB-type_DNA-bd"/>
</dbReference>
<feature type="domain" description="Bacterial transcriptional activator" evidence="7">
    <location>
        <begin position="101"/>
        <end position="241"/>
    </location>
</feature>
<dbReference type="InterPro" id="IPR016032">
    <property type="entry name" value="Sig_transdc_resp-reg_C-effctor"/>
</dbReference>
<dbReference type="PANTHER" id="PTHR35807:SF1">
    <property type="entry name" value="TRANSCRIPTIONAL REGULATOR REDD"/>
    <property type="match status" value="1"/>
</dbReference>
<dbReference type="GO" id="GO:0003677">
    <property type="term" value="F:DNA binding"/>
    <property type="evidence" value="ECO:0007669"/>
    <property type="project" value="UniProtKB-KW"/>
</dbReference>
<reference evidence="8" key="1">
    <citation type="submission" date="2021-01" db="EMBL/GenBank/DDBJ databases">
        <title>Whole genome shotgun sequence of Virgisporangium aurantiacum NBRC 16421.</title>
        <authorList>
            <person name="Komaki H."/>
            <person name="Tamura T."/>
        </authorList>
    </citation>
    <scope>NUCLEOTIDE SEQUENCE</scope>
    <source>
        <strain evidence="8">NBRC 16421</strain>
    </source>
</reference>
<dbReference type="PANTHER" id="PTHR35807">
    <property type="entry name" value="TRANSCRIPTIONAL REGULATOR REDD-RELATED"/>
    <property type="match status" value="1"/>
</dbReference>
<sequence>MWFRVLGPPEIGVAGRLLPIRRRRERYLLGILALDANRAVSVHRLGELLWCGSPPENARRIVQSHVARLRSVLGAHESHRHGVTLETNGYGYVLTTDPDRVDAQRFQTLLARATASDLGVRAGLLRTALDLWREPLPPPPEEVLWWRIFGHLDELRATAYEDWIAAGLQLGDGDRLIPELARLVGIYPTRERLVEMHMIALEAAGRSADALAAYARAHAVLSGELGIEPGPRLRERQLAILRQTGRADSERVARVNGAAASTLGAPARPAPAPQRSRSSVAPAETPARRDTVRSATGDQPAITVTAVPGTDTPGTVGTSRAALARHWAGGEAGAFVDFAQTWHAAGQPQRAHALYTSALVLATIGHNRYEAARARIGLGHVCAAMNEPTQARQHWAHAIELYRALDLPDDHALHACLDLIPMVRTTDADGVPPVERS</sequence>
<keyword evidence="3" id="KW-0238">DNA-binding</keyword>
<evidence type="ECO:0000256" key="1">
    <source>
        <dbReference type="ARBA" id="ARBA00005820"/>
    </source>
</evidence>
<evidence type="ECO:0000313" key="8">
    <source>
        <dbReference type="EMBL" id="GIJ63975.1"/>
    </source>
</evidence>
<proteinExistence type="inferred from homology"/>
<evidence type="ECO:0000256" key="2">
    <source>
        <dbReference type="ARBA" id="ARBA00023015"/>
    </source>
</evidence>
<feature type="domain" description="OmpR/PhoB-type" evidence="6">
    <location>
        <begin position="15"/>
        <end position="85"/>
    </location>
</feature>
<evidence type="ECO:0008006" key="10">
    <source>
        <dbReference type="Google" id="ProtNLM"/>
    </source>
</evidence>
<dbReference type="GO" id="GO:0000160">
    <property type="term" value="P:phosphorelay signal transduction system"/>
    <property type="evidence" value="ECO:0007669"/>
    <property type="project" value="InterPro"/>
</dbReference>
<dbReference type="RefSeq" id="WP_204011641.1">
    <property type="nucleotide sequence ID" value="NZ_BOPG01000105.1"/>
</dbReference>
<dbReference type="AlphaFoldDB" id="A0A8J3ZL35"/>
<dbReference type="InterPro" id="IPR011990">
    <property type="entry name" value="TPR-like_helical_dom_sf"/>
</dbReference>
<dbReference type="InterPro" id="IPR051677">
    <property type="entry name" value="AfsR-DnrI-RedD_regulator"/>
</dbReference>
<accession>A0A8J3ZL35</accession>
<gene>
    <name evidence="8" type="ORF">Vau01_114910</name>
</gene>
<organism evidence="8 9">
    <name type="scientific">Virgisporangium aurantiacum</name>
    <dbReference type="NCBI Taxonomy" id="175570"/>
    <lineage>
        <taxon>Bacteria</taxon>
        <taxon>Bacillati</taxon>
        <taxon>Actinomycetota</taxon>
        <taxon>Actinomycetes</taxon>
        <taxon>Micromonosporales</taxon>
        <taxon>Micromonosporaceae</taxon>
        <taxon>Virgisporangium</taxon>
    </lineage>
</organism>
<name>A0A8J3ZL35_9ACTN</name>
<evidence type="ECO:0000256" key="5">
    <source>
        <dbReference type="SAM" id="MobiDB-lite"/>
    </source>
</evidence>
<dbReference type="SUPFAM" id="SSF46894">
    <property type="entry name" value="C-terminal effector domain of the bipartite response regulators"/>
    <property type="match status" value="1"/>
</dbReference>
<feature type="compositionally biased region" description="Low complexity" evidence="5">
    <location>
        <begin position="273"/>
        <end position="283"/>
    </location>
</feature>
<dbReference type="Proteomes" id="UP000612585">
    <property type="component" value="Unassembled WGS sequence"/>
</dbReference>
<feature type="region of interest" description="Disordered" evidence="5">
    <location>
        <begin position="258"/>
        <end position="313"/>
    </location>
</feature>
<dbReference type="Gene3D" id="1.25.40.10">
    <property type="entry name" value="Tetratricopeptide repeat domain"/>
    <property type="match status" value="2"/>
</dbReference>
<evidence type="ECO:0000256" key="4">
    <source>
        <dbReference type="ARBA" id="ARBA00023163"/>
    </source>
</evidence>
<keyword evidence="4" id="KW-0804">Transcription</keyword>
<dbReference type="Gene3D" id="1.10.10.10">
    <property type="entry name" value="Winged helix-like DNA-binding domain superfamily/Winged helix DNA-binding domain"/>
    <property type="match status" value="1"/>
</dbReference>
<evidence type="ECO:0000259" key="6">
    <source>
        <dbReference type="SMART" id="SM00862"/>
    </source>
</evidence>
<evidence type="ECO:0000259" key="7">
    <source>
        <dbReference type="SMART" id="SM01043"/>
    </source>
</evidence>
<dbReference type="SMART" id="SM00862">
    <property type="entry name" value="Trans_reg_C"/>
    <property type="match status" value="1"/>
</dbReference>